<dbReference type="OrthoDB" id="5642210at2"/>
<dbReference type="Proteomes" id="UP000186808">
    <property type="component" value="Unassembled WGS sequence"/>
</dbReference>
<dbReference type="EMBL" id="FTNL01000009">
    <property type="protein sequence ID" value="SIR27901.1"/>
    <property type="molecule type" value="Genomic_DNA"/>
</dbReference>
<protein>
    <submittedName>
        <fullName evidence="2">Uncharacterized protein</fullName>
    </submittedName>
</protein>
<dbReference type="EMBL" id="UGGV01000001">
    <property type="protein sequence ID" value="STO24006.1"/>
    <property type="molecule type" value="Genomic_DNA"/>
</dbReference>
<evidence type="ECO:0000313" key="4">
    <source>
        <dbReference type="Proteomes" id="UP000254374"/>
    </source>
</evidence>
<name>A0A377GGU5_9GAMM</name>
<keyword evidence="3" id="KW-1185">Reference proteome</keyword>
<dbReference type="Proteomes" id="UP000254374">
    <property type="component" value="Unassembled WGS sequence"/>
</dbReference>
<evidence type="ECO:0000313" key="3">
    <source>
        <dbReference type="Proteomes" id="UP000186808"/>
    </source>
</evidence>
<accession>A0A377GGU5</accession>
<proteinExistence type="predicted"/>
<reference evidence="2 4" key="2">
    <citation type="submission" date="2018-06" db="EMBL/GenBank/DDBJ databases">
        <authorList>
            <consortium name="Pathogen Informatics"/>
            <person name="Doyle S."/>
        </authorList>
    </citation>
    <scope>NUCLEOTIDE SEQUENCE [LARGE SCALE GENOMIC DNA]</scope>
    <source>
        <strain evidence="2 4">NCTC11401</strain>
    </source>
</reference>
<evidence type="ECO:0000313" key="2">
    <source>
        <dbReference type="EMBL" id="STO24006.1"/>
    </source>
</evidence>
<dbReference type="RefSeq" id="WP_064276574.1">
    <property type="nucleotide sequence ID" value="NZ_CAAAIX010000008.1"/>
</dbReference>
<dbReference type="STRING" id="464.Lgor_2041"/>
<organism evidence="2 4">
    <name type="scientific">Fluoribacter gormanii</name>
    <dbReference type="NCBI Taxonomy" id="464"/>
    <lineage>
        <taxon>Bacteria</taxon>
        <taxon>Pseudomonadati</taxon>
        <taxon>Pseudomonadota</taxon>
        <taxon>Gammaproteobacteria</taxon>
        <taxon>Legionellales</taxon>
        <taxon>Legionellaceae</taxon>
        <taxon>Fluoribacter</taxon>
    </lineage>
</organism>
<sequence length="108" mass="12717">MMSKNEKISPENQKTINRTIGFLTSSLALYALLRKGNYRAAFLLYQKSGGGGFNIYKEQENGKLKRCFAIDYHPFWDKKINQTVWKLHYHRGDNESQMKKHRPYQGGW</sequence>
<evidence type="ECO:0000313" key="1">
    <source>
        <dbReference type="EMBL" id="SIR27901.1"/>
    </source>
</evidence>
<dbReference type="AlphaFoldDB" id="A0A377GGU5"/>
<gene>
    <name evidence="2" type="ORF">NCTC11401_00812</name>
    <name evidence="1" type="ORF">SAMN05421777_10972</name>
</gene>
<reference evidence="1 3" key="1">
    <citation type="submission" date="2017-01" db="EMBL/GenBank/DDBJ databases">
        <authorList>
            <person name="Varghese N."/>
            <person name="Submissions S."/>
        </authorList>
    </citation>
    <scope>NUCLEOTIDE SEQUENCE [LARGE SCALE GENOMIC DNA]</scope>
    <source>
        <strain evidence="1 3">ATCC 33342</strain>
    </source>
</reference>